<accession>A0ABW5APQ6</accession>
<protein>
    <submittedName>
        <fullName evidence="3">Pilus assembly protein N-terminal domain-containing protein</fullName>
    </submittedName>
</protein>
<feature type="chain" id="PRO_5045419274" evidence="1">
    <location>
        <begin position="27"/>
        <end position="163"/>
    </location>
</feature>
<sequence>MMRSSRRLRAALAGLALGLIAVPAVAEQTAPADPLVVVLDRARLVRIPDHVATVVVGNPLIADVSVQAGGILVITGKGYGITNLIALDRGGKVLMSEAVQVQGPPDAVVVYRGVRRESYSCTPECDRRITLGDTPEFFNETITQTGIRNQRAQTGTAGGTPAR</sequence>
<dbReference type="InterPro" id="IPR032789">
    <property type="entry name" value="T2SS-T3SS_pil_N"/>
</dbReference>
<keyword evidence="4" id="KW-1185">Reference proteome</keyword>
<dbReference type="Proteomes" id="UP001597314">
    <property type="component" value="Unassembled WGS sequence"/>
</dbReference>
<evidence type="ECO:0000256" key="1">
    <source>
        <dbReference type="SAM" id="SignalP"/>
    </source>
</evidence>
<gene>
    <name evidence="3" type="ORF">ACFSOX_21140</name>
</gene>
<dbReference type="Pfam" id="PF13629">
    <property type="entry name" value="T2SS-T3SS_pil_N"/>
    <property type="match status" value="1"/>
</dbReference>
<dbReference type="RefSeq" id="WP_378479805.1">
    <property type="nucleotide sequence ID" value="NZ_JBHUIW010000032.1"/>
</dbReference>
<reference evidence="4" key="1">
    <citation type="journal article" date="2019" name="Int. J. Syst. Evol. Microbiol.">
        <title>The Global Catalogue of Microorganisms (GCM) 10K type strain sequencing project: providing services to taxonomists for standard genome sequencing and annotation.</title>
        <authorList>
            <consortium name="The Broad Institute Genomics Platform"/>
            <consortium name="The Broad Institute Genome Sequencing Center for Infectious Disease"/>
            <person name="Wu L."/>
            <person name="Ma J."/>
        </authorList>
    </citation>
    <scope>NUCLEOTIDE SEQUENCE [LARGE SCALE GENOMIC DNA]</scope>
    <source>
        <strain evidence="4">CGMCC 1.6774</strain>
    </source>
</reference>
<feature type="domain" description="Pilus formation protein N-terminal" evidence="2">
    <location>
        <begin position="32"/>
        <end position="101"/>
    </location>
</feature>
<proteinExistence type="predicted"/>
<feature type="signal peptide" evidence="1">
    <location>
        <begin position="1"/>
        <end position="26"/>
    </location>
</feature>
<evidence type="ECO:0000313" key="3">
    <source>
        <dbReference type="EMBL" id="MFD2184666.1"/>
    </source>
</evidence>
<evidence type="ECO:0000259" key="2">
    <source>
        <dbReference type="Pfam" id="PF13629"/>
    </source>
</evidence>
<keyword evidence="1" id="KW-0732">Signal</keyword>
<organism evidence="3 4">
    <name type="scientific">Rhodoplanes azumiensis</name>
    <dbReference type="NCBI Taxonomy" id="1897628"/>
    <lineage>
        <taxon>Bacteria</taxon>
        <taxon>Pseudomonadati</taxon>
        <taxon>Pseudomonadota</taxon>
        <taxon>Alphaproteobacteria</taxon>
        <taxon>Hyphomicrobiales</taxon>
        <taxon>Nitrobacteraceae</taxon>
        <taxon>Rhodoplanes</taxon>
    </lineage>
</organism>
<name>A0ABW5APQ6_9BRAD</name>
<dbReference type="EMBL" id="JBHUIW010000032">
    <property type="protein sequence ID" value="MFD2184666.1"/>
    <property type="molecule type" value="Genomic_DNA"/>
</dbReference>
<comment type="caution">
    <text evidence="3">The sequence shown here is derived from an EMBL/GenBank/DDBJ whole genome shotgun (WGS) entry which is preliminary data.</text>
</comment>
<evidence type="ECO:0000313" key="4">
    <source>
        <dbReference type="Proteomes" id="UP001597314"/>
    </source>
</evidence>